<sequence>MHGPQDKIIQNKHSVHFKRLYFRRNCIIFGQLHFLASFNIPGTECAEMATIKFRQLIDMAIGSPEPGHVNFYALHCLLNCIAEKLNILDDPIEYSKYESLIMCSASAKVFNQDIKNCFNCGVRTEGGSDRESQNNEELKGSATEVTPGPITTPVENEKPQEVAPGPIATTVENEEPQLHEIVAEVVATSPLPEEIEEVVRNSGTTKKNNNPTPSVISDENMKGPSSERKQSNDYSSNYRTSKIEGLESKVAEFEDLFGGVTIMKDQLMLAIEQLLLLTFLTLSKKPDEHRIHQLLDITKALRVARTENINIKSSHRFDIPEIHSLEWHLSDLELGEGVTEQDILEAQSSCTRATEPNTGEKQFSQHDLDGCLCYSPGKMLDQLLELKVDFCTLTNKVNEITARLVKQERQQAMILIEELQEQMRDVRFNVNNLTERLERSDIRLTNNTLNLENVKRSIDSLVSEKVSKAEVDIMFADKVDYDQLQRKVSLDQLLEVQCRIDKRFCEAFKQIKDADKRLEETAETLRQTLGFASIDRILQEFKQKVELEIQSIRVLLQKYVDATNDDCAAAGARIKVLQDLACLSCDTTCVMRTMEKTNVAKLPSAHASQSLSPLITYELGAIRKNGGLPQTRHAGGVHTTSTARERVDKVLLSGK</sequence>
<organism evidence="4 5">
    <name type="scientific">Musca domestica</name>
    <name type="common">House fly</name>
    <dbReference type="NCBI Taxonomy" id="7370"/>
    <lineage>
        <taxon>Eukaryota</taxon>
        <taxon>Metazoa</taxon>
        <taxon>Ecdysozoa</taxon>
        <taxon>Arthropoda</taxon>
        <taxon>Hexapoda</taxon>
        <taxon>Insecta</taxon>
        <taxon>Pterygota</taxon>
        <taxon>Neoptera</taxon>
        <taxon>Endopterygota</taxon>
        <taxon>Diptera</taxon>
        <taxon>Brachycera</taxon>
        <taxon>Muscomorpha</taxon>
        <taxon>Muscoidea</taxon>
        <taxon>Muscidae</taxon>
        <taxon>Musca</taxon>
    </lineage>
</organism>
<proteinExistence type="predicted"/>
<feature type="region of interest" description="Disordered" evidence="2">
    <location>
        <begin position="199"/>
        <end position="238"/>
    </location>
</feature>
<dbReference type="InterPro" id="IPR032013">
    <property type="entry name" value="DUF4795"/>
</dbReference>
<feature type="compositionally biased region" description="Basic and acidic residues" evidence="2">
    <location>
        <begin position="126"/>
        <end position="139"/>
    </location>
</feature>
<keyword evidence="4" id="KW-1185">Reference proteome</keyword>
<dbReference type="Pfam" id="PF16043">
    <property type="entry name" value="DUF4795"/>
    <property type="match status" value="1"/>
</dbReference>
<evidence type="ECO:0000313" key="5">
    <source>
        <dbReference type="RefSeq" id="XP_058985756.1"/>
    </source>
</evidence>
<feature type="coiled-coil region" evidence="1">
    <location>
        <begin position="402"/>
        <end position="436"/>
    </location>
</feature>
<evidence type="ECO:0000256" key="1">
    <source>
        <dbReference type="SAM" id="Coils"/>
    </source>
</evidence>
<dbReference type="GeneID" id="101893778"/>
<dbReference type="RefSeq" id="XP_058985756.1">
    <property type="nucleotide sequence ID" value="XM_059129773.1"/>
</dbReference>
<feature type="region of interest" description="Disordered" evidence="2">
    <location>
        <begin position="125"/>
        <end position="162"/>
    </location>
</feature>
<dbReference type="Proteomes" id="UP001652621">
    <property type="component" value="Unplaced"/>
</dbReference>
<dbReference type="PANTHER" id="PTHR47080">
    <property type="entry name" value="CHROMOSOME 16 OPEN READING FRAME 96"/>
    <property type="match status" value="1"/>
</dbReference>
<reference evidence="5" key="1">
    <citation type="submission" date="2025-08" db="UniProtKB">
        <authorList>
            <consortium name="RefSeq"/>
        </authorList>
    </citation>
    <scope>IDENTIFICATION</scope>
    <source>
        <strain evidence="5">Aabys</strain>
        <tissue evidence="5">Whole body</tissue>
    </source>
</reference>
<feature type="domain" description="DUF4795" evidence="3">
    <location>
        <begin position="410"/>
        <end position="606"/>
    </location>
</feature>
<dbReference type="PANTHER" id="PTHR47080:SF1">
    <property type="entry name" value="CHROMOSOME 16 OPEN READING FRAME 96"/>
    <property type="match status" value="1"/>
</dbReference>
<protein>
    <submittedName>
        <fullName evidence="5">Uncharacterized protein LOC101893778</fullName>
    </submittedName>
</protein>
<gene>
    <name evidence="5" type="primary">LOC101893778</name>
</gene>
<accession>A0ABM3VIY2</accession>
<name>A0ABM3VIY2_MUSDO</name>
<keyword evidence="1" id="KW-0175">Coiled coil</keyword>
<feature type="compositionally biased region" description="Polar residues" evidence="2">
    <location>
        <begin position="201"/>
        <end position="217"/>
    </location>
</feature>
<evidence type="ECO:0000313" key="4">
    <source>
        <dbReference type="Proteomes" id="UP001652621"/>
    </source>
</evidence>
<evidence type="ECO:0000259" key="3">
    <source>
        <dbReference type="Pfam" id="PF16043"/>
    </source>
</evidence>
<evidence type="ECO:0000256" key="2">
    <source>
        <dbReference type="SAM" id="MobiDB-lite"/>
    </source>
</evidence>
<feature type="compositionally biased region" description="Basic and acidic residues" evidence="2">
    <location>
        <begin position="219"/>
        <end position="231"/>
    </location>
</feature>